<proteinExistence type="predicted"/>
<protein>
    <submittedName>
        <fullName evidence="1">Uncharacterized protein</fullName>
    </submittedName>
</protein>
<name>A0A0E9QMI3_ANGAN</name>
<reference evidence="1" key="1">
    <citation type="submission" date="2014-11" db="EMBL/GenBank/DDBJ databases">
        <authorList>
            <person name="Amaro Gonzalez C."/>
        </authorList>
    </citation>
    <scope>NUCLEOTIDE SEQUENCE</scope>
</reference>
<sequence length="38" mass="4141">MSQPSPLLGVAWREVAVAAVQHCSSENSSQRRPSSCHF</sequence>
<dbReference type="AlphaFoldDB" id="A0A0E9QMI3"/>
<evidence type="ECO:0000313" key="1">
    <source>
        <dbReference type="EMBL" id="JAH18126.1"/>
    </source>
</evidence>
<reference evidence="1" key="2">
    <citation type="journal article" date="2015" name="Fish Shellfish Immunol.">
        <title>Early steps in the European eel (Anguilla anguilla)-Vibrio vulnificus interaction in the gills: Role of the RtxA13 toxin.</title>
        <authorList>
            <person name="Callol A."/>
            <person name="Pajuelo D."/>
            <person name="Ebbesson L."/>
            <person name="Teles M."/>
            <person name="MacKenzie S."/>
            <person name="Amaro C."/>
        </authorList>
    </citation>
    <scope>NUCLEOTIDE SEQUENCE</scope>
</reference>
<accession>A0A0E9QMI3</accession>
<organism evidence="1">
    <name type="scientific">Anguilla anguilla</name>
    <name type="common">European freshwater eel</name>
    <name type="synonym">Muraena anguilla</name>
    <dbReference type="NCBI Taxonomy" id="7936"/>
    <lineage>
        <taxon>Eukaryota</taxon>
        <taxon>Metazoa</taxon>
        <taxon>Chordata</taxon>
        <taxon>Craniata</taxon>
        <taxon>Vertebrata</taxon>
        <taxon>Euteleostomi</taxon>
        <taxon>Actinopterygii</taxon>
        <taxon>Neopterygii</taxon>
        <taxon>Teleostei</taxon>
        <taxon>Anguilliformes</taxon>
        <taxon>Anguillidae</taxon>
        <taxon>Anguilla</taxon>
    </lineage>
</organism>
<dbReference type="EMBL" id="GBXM01090451">
    <property type="protein sequence ID" value="JAH18126.1"/>
    <property type="molecule type" value="Transcribed_RNA"/>
</dbReference>